<evidence type="ECO:0000256" key="5">
    <source>
        <dbReference type="ARBA" id="ARBA00023136"/>
    </source>
</evidence>
<comment type="caution">
    <text evidence="8">The sequence shown here is derived from an EMBL/GenBank/DDBJ whole genome shotgun (WGS) entry which is preliminary data.</text>
</comment>
<dbReference type="InterPro" id="IPR011701">
    <property type="entry name" value="MFS"/>
</dbReference>
<name>A0ABS5M4Y9_9MICO</name>
<keyword evidence="2" id="KW-0813">Transport</keyword>
<feature type="transmembrane region" description="Helical" evidence="6">
    <location>
        <begin position="435"/>
        <end position="457"/>
    </location>
</feature>
<sequence length="488" mass="49200">MRNHTADLPIIATDAAAQGRGRLRSGRPPRPGSWSELFSPGHLPAALVLAGGVALYATNVYVTAALLPSAVDEFGGAQYFAWAATAFLTASVISSMLVTRAVARSGAARAYVGAFAVFALGTLINMLAPSMELLLVGRTVQGLGGGLLAGLGYAVIRTALPERLWTRAAGLVSAMWGVGNLLGPALGGFFAQIGLWRGAFATMALLALVLAWVSRNAVPGGAEQTGEVPSVPVLSLALLASTAAAFSVASVLPRGASTVACLAAAVLLLFAFVLRERFGATTVLPKLTYRRGNALKWVYLALGLLSAGAMTEAFIPLFGQELAGLPPLLAGFLGASLSVGWTAAQLCSVNIESQRGRNAVMLLGPAILAAGLFGYAALVTPQAGAWLVLAWAAVLFAAGSGIGMAFPHLSVAAMRSTDDPVEGGKAAAGVSTTQLIANAVSSSVVGSLVVAGGPTAAGSAQTMAVGIGIVAVLGAACALQAIRGRATR</sequence>
<organism evidence="8 9">
    <name type="scientific">Leucobacter manosquensis</name>
    <dbReference type="NCBI Taxonomy" id="2810611"/>
    <lineage>
        <taxon>Bacteria</taxon>
        <taxon>Bacillati</taxon>
        <taxon>Actinomycetota</taxon>
        <taxon>Actinomycetes</taxon>
        <taxon>Micrococcales</taxon>
        <taxon>Microbacteriaceae</taxon>
        <taxon>Leucobacter</taxon>
    </lineage>
</organism>
<dbReference type="PANTHER" id="PTHR42718:SF9">
    <property type="entry name" value="MAJOR FACILITATOR SUPERFAMILY MULTIDRUG TRANSPORTER MFSC"/>
    <property type="match status" value="1"/>
</dbReference>
<dbReference type="Pfam" id="PF07690">
    <property type="entry name" value="MFS_1"/>
    <property type="match status" value="1"/>
</dbReference>
<dbReference type="RefSeq" id="WP_211649256.1">
    <property type="nucleotide sequence ID" value="NZ_JAFEVO010000001.1"/>
</dbReference>
<dbReference type="InterPro" id="IPR020846">
    <property type="entry name" value="MFS_dom"/>
</dbReference>
<evidence type="ECO:0000256" key="1">
    <source>
        <dbReference type="ARBA" id="ARBA00004651"/>
    </source>
</evidence>
<accession>A0ABS5M4Y9</accession>
<protein>
    <submittedName>
        <fullName evidence="8">MFS transporter</fullName>
    </submittedName>
</protein>
<dbReference type="PROSITE" id="PS50850">
    <property type="entry name" value="MFS"/>
    <property type="match status" value="1"/>
</dbReference>
<comment type="subcellular location">
    <subcellularLocation>
        <location evidence="1">Cell membrane</location>
        <topology evidence="1">Multi-pass membrane protein</topology>
    </subcellularLocation>
</comment>
<evidence type="ECO:0000256" key="6">
    <source>
        <dbReference type="SAM" id="Phobius"/>
    </source>
</evidence>
<feature type="transmembrane region" description="Helical" evidence="6">
    <location>
        <begin position="45"/>
        <end position="67"/>
    </location>
</feature>
<dbReference type="SUPFAM" id="SSF103473">
    <property type="entry name" value="MFS general substrate transporter"/>
    <property type="match status" value="1"/>
</dbReference>
<keyword evidence="9" id="KW-1185">Reference proteome</keyword>
<evidence type="ECO:0000259" key="7">
    <source>
        <dbReference type="PROSITE" id="PS50850"/>
    </source>
</evidence>
<feature type="transmembrane region" description="Helical" evidence="6">
    <location>
        <begin position="463"/>
        <end position="482"/>
    </location>
</feature>
<feature type="transmembrane region" description="Helical" evidence="6">
    <location>
        <begin position="199"/>
        <end position="218"/>
    </location>
</feature>
<feature type="transmembrane region" description="Helical" evidence="6">
    <location>
        <begin position="327"/>
        <end position="347"/>
    </location>
</feature>
<feature type="transmembrane region" description="Helical" evidence="6">
    <location>
        <begin position="359"/>
        <end position="378"/>
    </location>
</feature>
<evidence type="ECO:0000256" key="3">
    <source>
        <dbReference type="ARBA" id="ARBA00022692"/>
    </source>
</evidence>
<feature type="transmembrane region" description="Helical" evidence="6">
    <location>
        <begin position="255"/>
        <end position="274"/>
    </location>
</feature>
<feature type="transmembrane region" description="Helical" evidence="6">
    <location>
        <begin position="110"/>
        <end position="128"/>
    </location>
</feature>
<dbReference type="PRINTS" id="PR01036">
    <property type="entry name" value="TCRTETB"/>
</dbReference>
<reference evidence="8 9" key="1">
    <citation type="submission" date="2021-02" db="EMBL/GenBank/DDBJ databases">
        <title>Draft genome and description of Leucobacter sp nov strain Marseille-Q4368.</title>
        <authorList>
            <person name="Boxberger M."/>
            <person name="La Scola B."/>
        </authorList>
    </citation>
    <scope>NUCLEOTIDE SEQUENCE [LARGE SCALE GENOMIC DNA]</scope>
    <source>
        <strain evidence="8 9">Marseille-Q4368</strain>
    </source>
</reference>
<keyword evidence="5 6" id="KW-0472">Membrane</keyword>
<feature type="transmembrane region" description="Helical" evidence="6">
    <location>
        <begin position="384"/>
        <end position="406"/>
    </location>
</feature>
<dbReference type="Gene3D" id="1.20.1250.20">
    <property type="entry name" value="MFS general substrate transporter like domains"/>
    <property type="match status" value="2"/>
</dbReference>
<gene>
    <name evidence="8" type="ORF">JSQ98_08660</name>
</gene>
<evidence type="ECO:0000256" key="4">
    <source>
        <dbReference type="ARBA" id="ARBA00022989"/>
    </source>
</evidence>
<dbReference type="PANTHER" id="PTHR42718">
    <property type="entry name" value="MAJOR FACILITATOR SUPERFAMILY MULTIDRUG TRANSPORTER MFSC"/>
    <property type="match status" value="1"/>
</dbReference>
<feature type="transmembrane region" description="Helical" evidence="6">
    <location>
        <begin position="168"/>
        <end position="193"/>
    </location>
</feature>
<feature type="domain" description="Major facilitator superfamily (MFS) profile" evidence="7">
    <location>
        <begin position="45"/>
        <end position="486"/>
    </location>
</feature>
<keyword evidence="4 6" id="KW-1133">Transmembrane helix</keyword>
<evidence type="ECO:0000256" key="2">
    <source>
        <dbReference type="ARBA" id="ARBA00022448"/>
    </source>
</evidence>
<feature type="transmembrane region" description="Helical" evidence="6">
    <location>
        <begin position="79"/>
        <end position="98"/>
    </location>
</feature>
<evidence type="ECO:0000313" key="9">
    <source>
        <dbReference type="Proteomes" id="UP000811492"/>
    </source>
</evidence>
<keyword evidence="3 6" id="KW-0812">Transmembrane</keyword>
<dbReference type="EMBL" id="JAFEVO010000001">
    <property type="protein sequence ID" value="MBS3182259.1"/>
    <property type="molecule type" value="Genomic_DNA"/>
</dbReference>
<proteinExistence type="predicted"/>
<feature type="transmembrane region" description="Helical" evidence="6">
    <location>
        <begin position="294"/>
        <end position="315"/>
    </location>
</feature>
<evidence type="ECO:0000313" key="8">
    <source>
        <dbReference type="EMBL" id="MBS3182259.1"/>
    </source>
</evidence>
<dbReference type="Proteomes" id="UP000811492">
    <property type="component" value="Unassembled WGS sequence"/>
</dbReference>
<feature type="transmembrane region" description="Helical" evidence="6">
    <location>
        <begin position="134"/>
        <end position="156"/>
    </location>
</feature>
<dbReference type="InterPro" id="IPR036259">
    <property type="entry name" value="MFS_trans_sf"/>
</dbReference>
<feature type="transmembrane region" description="Helical" evidence="6">
    <location>
        <begin position="230"/>
        <end position="249"/>
    </location>
</feature>